<dbReference type="EMBL" id="SOAA01000008">
    <property type="protein sequence ID" value="TDS32290.1"/>
    <property type="molecule type" value="Genomic_DNA"/>
</dbReference>
<accession>A0A4R7EF13</accession>
<evidence type="ECO:0008006" key="4">
    <source>
        <dbReference type="Google" id="ProtNLM"/>
    </source>
</evidence>
<evidence type="ECO:0000313" key="2">
    <source>
        <dbReference type="EMBL" id="TDS32290.1"/>
    </source>
</evidence>
<feature type="transmembrane region" description="Helical" evidence="1">
    <location>
        <begin position="125"/>
        <end position="148"/>
    </location>
</feature>
<feature type="transmembrane region" description="Helical" evidence="1">
    <location>
        <begin position="12"/>
        <end position="30"/>
    </location>
</feature>
<feature type="transmembrane region" description="Helical" evidence="1">
    <location>
        <begin position="94"/>
        <end position="113"/>
    </location>
</feature>
<reference evidence="2 3" key="1">
    <citation type="submission" date="2019-03" db="EMBL/GenBank/DDBJ databases">
        <title>Deep subsurface shale carbon reservoir microbial communities from Ohio and West Virginia, USA.</title>
        <authorList>
            <person name="Wrighton K."/>
        </authorList>
    </citation>
    <scope>NUCLEOTIDE SEQUENCE [LARGE SCALE GENOMIC DNA]</scope>
    <source>
        <strain evidence="2 3">UTICA-S4D12</strain>
    </source>
</reference>
<evidence type="ECO:0000256" key="1">
    <source>
        <dbReference type="SAM" id="Phobius"/>
    </source>
</evidence>
<dbReference type="Proteomes" id="UP000295758">
    <property type="component" value="Unassembled WGS sequence"/>
</dbReference>
<feature type="transmembrane region" description="Helical" evidence="1">
    <location>
        <begin position="36"/>
        <end position="54"/>
    </location>
</feature>
<comment type="caution">
    <text evidence="2">The sequence shown here is derived from an EMBL/GenBank/DDBJ whole genome shotgun (WGS) entry which is preliminary data.</text>
</comment>
<keyword evidence="1" id="KW-0812">Transmembrane</keyword>
<evidence type="ECO:0000313" key="3">
    <source>
        <dbReference type="Proteomes" id="UP000295758"/>
    </source>
</evidence>
<keyword evidence="1" id="KW-1133">Transmembrane helix</keyword>
<name>A0A4R7EF13_9FIRM</name>
<protein>
    <recommendedName>
        <fullName evidence="4">DUF340 domain-containing protein</fullName>
    </recommendedName>
</protein>
<organism evidence="2 3">
    <name type="scientific">Halanaerobium congolense</name>
    <dbReference type="NCBI Taxonomy" id="54121"/>
    <lineage>
        <taxon>Bacteria</taxon>
        <taxon>Bacillati</taxon>
        <taxon>Bacillota</taxon>
        <taxon>Clostridia</taxon>
        <taxon>Halanaerobiales</taxon>
        <taxon>Halanaerobiaceae</taxon>
        <taxon>Halanaerobium</taxon>
    </lineage>
</organism>
<dbReference type="RefSeq" id="WP_133618146.1">
    <property type="nucleotide sequence ID" value="NZ_SOAA01000008.1"/>
</dbReference>
<dbReference type="AlphaFoldDB" id="A0A4R7EF13"/>
<proteinExistence type="predicted"/>
<feature type="transmembrane region" description="Helical" evidence="1">
    <location>
        <begin position="66"/>
        <end position="88"/>
    </location>
</feature>
<sequence>MSLNFDRSLEYLKMLIIVGILILIGQRFGYGIAIMPALPGMVIVILISFLALTIKDSFPDLKFPAFAWASLTALILSMPFMPTADLFLKYTNEVNFLGTTTPILAFAGISVGNKIEKLKKLSWKVFIVAIAVFIGTYFGSAIVAHIVLKVQGII</sequence>
<keyword evidence="1" id="KW-0472">Membrane</keyword>
<gene>
    <name evidence="2" type="ORF">BY453_10883</name>
</gene>